<keyword evidence="2" id="KW-1185">Reference proteome</keyword>
<proteinExistence type="predicted"/>
<sequence length="96" mass="10920">MDEFNRVDAASVAPPDLRVLPNGKLTVLGTSGQRYMVLPSRERRDLLFLESREGVQYILSIKAPANINDMSLMQRVFANPGWEKAMRPYKRPKRGS</sequence>
<comment type="caution">
    <text evidence="1">The sequence shown here is derived from an EMBL/GenBank/DDBJ whole genome shotgun (WGS) entry which is preliminary data.</text>
</comment>
<evidence type="ECO:0000313" key="2">
    <source>
        <dbReference type="Proteomes" id="UP001445335"/>
    </source>
</evidence>
<organism evidence="1 2">
    <name type="scientific">Elliptochloris bilobata</name>
    <dbReference type="NCBI Taxonomy" id="381761"/>
    <lineage>
        <taxon>Eukaryota</taxon>
        <taxon>Viridiplantae</taxon>
        <taxon>Chlorophyta</taxon>
        <taxon>core chlorophytes</taxon>
        <taxon>Trebouxiophyceae</taxon>
        <taxon>Trebouxiophyceae incertae sedis</taxon>
        <taxon>Elliptochloris clade</taxon>
        <taxon>Elliptochloris</taxon>
    </lineage>
</organism>
<dbReference type="AlphaFoldDB" id="A0AAW1S146"/>
<dbReference type="Proteomes" id="UP001445335">
    <property type="component" value="Unassembled WGS sequence"/>
</dbReference>
<reference evidence="1 2" key="1">
    <citation type="journal article" date="2024" name="Nat. Commun.">
        <title>Phylogenomics reveals the evolutionary origins of lichenization in chlorophyte algae.</title>
        <authorList>
            <person name="Puginier C."/>
            <person name="Libourel C."/>
            <person name="Otte J."/>
            <person name="Skaloud P."/>
            <person name="Haon M."/>
            <person name="Grisel S."/>
            <person name="Petersen M."/>
            <person name="Berrin J.G."/>
            <person name="Delaux P.M."/>
            <person name="Dal Grande F."/>
            <person name="Keller J."/>
        </authorList>
    </citation>
    <scope>NUCLEOTIDE SEQUENCE [LARGE SCALE GENOMIC DNA]</scope>
    <source>
        <strain evidence="1 2">SAG 245.80</strain>
    </source>
</reference>
<name>A0AAW1S146_9CHLO</name>
<evidence type="ECO:0000313" key="1">
    <source>
        <dbReference type="EMBL" id="KAK9839779.1"/>
    </source>
</evidence>
<accession>A0AAW1S146</accession>
<dbReference type="EMBL" id="JALJOU010000014">
    <property type="protein sequence ID" value="KAK9839779.1"/>
    <property type="molecule type" value="Genomic_DNA"/>
</dbReference>
<gene>
    <name evidence="1" type="ORF">WJX81_000718</name>
</gene>
<protein>
    <submittedName>
        <fullName evidence="1">Uncharacterized protein</fullName>
    </submittedName>
</protein>